<keyword evidence="1" id="KW-1133">Transmembrane helix</keyword>
<gene>
    <name evidence="2" type="ORF">O5398_03785</name>
</gene>
<accession>A0AAQ2WWP8</accession>
<feature type="transmembrane region" description="Helical" evidence="1">
    <location>
        <begin position="6"/>
        <end position="26"/>
    </location>
</feature>
<keyword evidence="1" id="KW-0472">Membrane</keyword>
<dbReference type="KEGG" id="bmiy:RJ61_00530"/>
<dbReference type="Proteomes" id="UP001164544">
    <property type="component" value="Chromosome"/>
</dbReference>
<dbReference type="AlphaFoldDB" id="A0AAQ2WWP8"/>
<dbReference type="EMBL" id="CP114637">
    <property type="protein sequence ID" value="WAZ91225.1"/>
    <property type="molecule type" value="Genomic_DNA"/>
</dbReference>
<evidence type="ECO:0000313" key="3">
    <source>
        <dbReference type="Proteomes" id="UP001164544"/>
    </source>
</evidence>
<evidence type="ECO:0000256" key="1">
    <source>
        <dbReference type="SAM" id="Phobius"/>
    </source>
</evidence>
<protein>
    <submittedName>
        <fullName evidence="2">Uncharacterized protein</fullName>
    </submittedName>
</protein>
<keyword evidence="1" id="KW-0812">Transmembrane</keyword>
<organism evidence="2 3">
    <name type="scientific">Borrelia miyamotoi</name>
    <dbReference type="NCBI Taxonomy" id="47466"/>
    <lineage>
        <taxon>Bacteria</taxon>
        <taxon>Pseudomonadati</taxon>
        <taxon>Spirochaetota</taxon>
        <taxon>Spirochaetia</taxon>
        <taxon>Spirochaetales</taxon>
        <taxon>Borreliaceae</taxon>
        <taxon>Borrelia</taxon>
    </lineage>
</organism>
<dbReference type="RefSeq" id="WP_020954504.1">
    <property type="nucleotide sequence ID" value="NZ_CP010308.1"/>
</dbReference>
<proteinExistence type="predicted"/>
<reference evidence="2" key="1">
    <citation type="submission" date="2022-12" db="EMBL/GenBank/DDBJ databases">
        <title>B. miyamotoi WGS.</title>
        <authorList>
            <person name="Kuleshov K.V."/>
            <person name="Hoornstra D."/>
            <person name="Hovius J.W."/>
            <person name="Platonov A.E."/>
            <person name="Telford S.R. III."/>
        </authorList>
    </citation>
    <scope>NUCLEOTIDE SEQUENCE</scope>
    <source>
        <strain evidence="2">410</strain>
    </source>
</reference>
<sequence>MCLAKFNLKIIIMMILVINSYAYNYLIKYQNDRINKYYFNNLNDCLGFTFSDFFDDLRSGSLIFIYESKYNFIINAESHMLTFRGYKDTPEELRKRIDLFEIDFMYYFSYLIRSETQYFGNIDIGIGLKNLLYGNWGGTLAQKAVHFVLKQLRPIPKNYDNYNYRGFLSAAINYSYMKFLNIENYIDLSYFADYFFKTSIAINFRNESIGLEAQIFYQTQSNINNIETYSKIQEAETGIGIQYRLHSKNFFTINNLIIKNFSNKEQFFSVGGFGIIFTEEYESMSEDSLYTLNQNFSLGYDIMSPLQTRNSIYYKIINQLKYYFSIATNYDTNLDQINNRTNRFSSGIIYKLFKKDRLVLYISFGITLSHNRDNKDTKAIYRPIKIKDTIQTGFEIETGISIKTIRYNKIMYDIKIFTKTIYSPIVYNIRNNTLETHRLIPNYFGIGIEITP</sequence>
<evidence type="ECO:0000313" key="2">
    <source>
        <dbReference type="EMBL" id="WAZ91225.1"/>
    </source>
</evidence>
<name>A0AAQ2WWP8_9SPIR</name>